<evidence type="ECO:0000256" key="13">
    <source>
        <dbReference type="ARBA" id="ARBA00044727"/>
    </source>
</evidence>
<accession>A0A5C3EL68</accession>
<proteinExistence type="inferred from homology"/>
<evidence type="ECO:0000256" key="5">
    <source>
        <dbReference type="ARBA" id="ARBA00018512"/>
    </source>
</evidence>
<evidence type="ECO:0000256" key="8">
    <source>
        <dbReference type="ARBA" id="ARBA00022692"/>
    </source>
</evidence>
<dbReference type="PANTHER" id="PTHR12989:SF10">
    <property type="entry name" value="DOL-P-GLC:GLC(2)MAN(9)GLCNAC(2)-PP-DOL ALPHA-1,2-GLUCOSYLTRANSFERASE-RELATED"/>
    <property type="match status" value="1"/>
</dbReference>
<dbReference type="OrthoDB" id="4769at2759"/>
<name>A0A5C3EL68_9BASI</name>
<keyword evidence="10 16" id="KW-1133">Transmembrane helix</keyword>
<keyword evidence="8 16" id="KW-0812">Transmembrane</keyword>
<feature type="transmembrane region" description="Helical" evidence="16">
    <location>
        <begin position="379"/>
        <end position="398"/>
    </location>
</feature>
<evidence type="ECO:0000256" key="1">
    <source>
        <dbReference type="ARBA" id="ARBA00004477"/>
    </source>
</evidence>
<dbReference type="Proteomes" id="UP000324022">
    <property type="component" value="Unassembled WGS sequence"/>
</dbReference>
<dbReference type="GO" id="GO:0006488">
    <property type="term" value="P:dolichol-linked oligosaccharide biosynthetic process"/>
    <property type="evidence" value="ECO:0007669"/>
    <property type="project" value="InterPro"/>
</dbReference>
<dbReference type="InterPro" id="IPR016900">
    <property type="entry name" value="Alg10"/>
</dbReference>
<comment type="pathway">
    <text evidence="2">Protein modification; protein glycosylation.</text>
</comment>
<comment type="function">
    <text evidence="13">Dol-P-Glc:Glc(2)Man(9)GlcNAc(2)-PP-Dol alpha-1,2-glucosyltransferase that operates in the biosynthetic pathway of dolichol-linked oligosaccharides, the glycan precursors employed in protein asparagine (N)-glycosylation. The assembly of dolichol-linked oligosaccharides begins on the cytosolic side of the endoplasmic reticulum membrane and finishes in its lumen. The sequential addition of sugars to dolichol pyrophosphate produces dolichol-linked oligosaccharides containing fourteen sugars, including two GlcNAcs, nine mannoses and three glucoses. Once assembled, the oligosaccharide is transferred from the lipid to nascent proteins by oligosaccharyltransferases. In the lumen of the endoplasmic reticulum, adds the third and last glucose residue from dolichyl phosphate glucose (Dol-P-Glc) onto the lipid-linked oligosaccharide intermediate Glc(2)Man(9)GlcNAc(2)-PP-Dol to produce Glc(3)Man(9)GlcNAc(2)-PP-Dol.</text>
</comment>
<keyword evidence="19" id="KW-1185">Reference proteome</keyword>
<evidence type="ECO:0000256" key="4">
    <source>
        <dbReference type="ARBA" id="ARBA00011967"/>
    </source>
</evidence>
<evidence type="ECO:0000256" key="9">
    <source>
        <dbReference type="ARBA" id="ARBA00022824"/>
    </source>
</evidence>
<evidence type="ECO:0000256" key="6">
    <source>
        <dbReference type="ARBA" id="ARBA00022676"/>
    </source>
</evidence>
<keyword evidence="7 18" id="KW-0808">Transferase</keyword>
<dbReference type="PANTHER" id="PTHR12989">
    <property type="entry name" value="ALPHA-1,2-GLUCOSYLTRANSFERASE ALG10"/>
    <property type="match status" value="1"/>
</dbReference>
<feature type="transmembrane region" description="Helical" evidence="16">
    <location>
        <begin position="274"/>
        <end position="295"/>
    </location>
</feature>
<protein>
    <recommendedName>
        <fullName evidence="5">Dol-P-Glc:Glc(2)Man(9)GlcNAc(2)-PP-Dol alpha-1,2-glucosyltransferase</fullName>
        <ecNumber evidence="4">2.4.1.256</ecNumber>
    </recommendedName>
    <alternativeName>
        <fullName evidence="12">Asparagine-linked glycosylation protein 10</fullName>
    </alternativeName>
</protein>
<feature type="region of interest" description="Disordered" evidence="15">
    <location>
        <begin position="129"/>
        <end position="149"/>
    </location>
</feature>
<evidence type="ECO:0000256" key="3">
    <source>
        <dbReference type="ARBA" id="ARBA00010600"/>
    </source>
</evidence>
<reference evidence="18 19" key="1">
    <citation type="submission" date="2018-03" db="EMBL/GenBank/DDBJ databases">
        <authorList>
            <person name="Guldener U."/>
        </authorList>
    </citation>
    <scope>NUCLEOTIDE SEQUENCE [LARGE SCALE GENOMIC DNA]</scope>
    <source>
        <strain evidence="18 19">NBRC100155</strain>
    </source>
</reference>
<feature type="chain" id="PRO_5022814514" description="Dol-P-Glc:Glc(2)Man(9)GlcNAc(2)-PP-Dol alpha-1,2-glucosyltransferase" evidence="17">
    <location>
        <begin position="32"/>
        <end position="625"/>
    </location>
</feature>
<dbReference type="GO" id="GO:0005789">
    <property type="term" value="C:endoplasmic reticulum membrane"/>
    <property type="evidence" value="ECO:0007669"/>
    <property type="project" value="UniProtKB-SubCell"/>
</dbReference>
<comment type="catalytic activity">
    <reaction evidence="14">
        <text>an alpha-D-Glc-(1-&gt;3)-alpha-D-Glc-(1-&gt;3)-alpha-D-Man-(1-&gt;2)-alpha-D-Man-(1-&gt;2)-alpha-D-Man-(1-&gt;3)-[alpha-D-Man-(1-&gt;2)-alpha-D-Man-(1-&gt;3)-[alpha-D-Man-(1-&gt;2)-alpha-D-Man-(1-&gt;6)]-alpha-D-Man-(1-&gt;6)]-beta-D-Man-(1-&gt;4)-beta-D-GlcNAc-(1-&gt;4)-alpha-D-GlcNAc-diphospho-di-trans,poly-cis-dolichol + a di-trans,poly-cis-dolichyl beta-D-glucosyl phosphate = a alpha-D-Glc-(1-&gt;2)-alpha-D-Glc-(1-&gt;3)-alpha-D-Glc-(1-&gt;3)-alpha-D-Man-(1-&gt;2)-alpha-D-Man-(1-&gt;2)-alpha-D-Man-(1-&gt;3)-[alpha-D-Man-(1-&gt;2)-alpha-D-Man-(1-&gt;3)-[alpha-D-Man-(1-&gt;2)-alpha-D-Man-(1-&gt;6)]-alpha-D-Man-(1-&gt;6)]-beta-D-Man-(1-&gt;4)-beta-D-GlcNAc-(1-&gt;4)-alpha-D-GlcNAc-diphospho-di-trans,poly-cis-dolichol + a di-trans,poly-cis-dolichyl phosphate + H(+)</text>
        <dbReference type="Rhea" id="RHEA:29543"/>
        <dbReference type="Rhea" id="RHEA-COMP:19498"/>
        <dbReference type="Rhea" id="RHEA-COMP:19502"/>
        <dbReference type="Rhea" id="RHEA-COMP:19512"/>
        <dbReference type="Rhea" id="RHEA-COMP:19522"/>
        <dbReference type="ChEBI" id="CHEBI:15378"/>
        <dbReference type="ChEBI" id="CHEBI:57525"/>
        <dbReference type="ChEBI" id="CHEBI:57683"/>
        <dbReference type="ChEBI" id="CHEBI:132522"/>
        <dbReference type="ChEBI" id="CHEBI:132523"/>
        <dbReference type="EC" id="2.4.1.256"/>
    </reaction>
    <physiologicalReaction direction="left-to-right" evidence="14">
        <dbReference type="Rhea" id="RHEA:29544"/>
    </physiologicalReaction>
</comment>
<evidence type="ECO:0000256" key="10">
    <source>
        <dbReference type="ARBA" id="ARBA00022989"/>
    </source>
</evidence>
<sequence>MSSSPIPLAQHIPTLLFISITVLTSTLVSRAQPTPYIDEIFHIPQAQHFCSALSAPLTSIGDAWKSVRGVEYDGKLTTPPGLYAISVGLAKVLPGWRCDDVAWLRGTNLVLLLTLPVMIARILRQNEERITQSSSTPAPKLPVKVPSRAKAIPRSEIERLQQKAKLEAPPTPDGSHDNLPDIAPPTISSSIDNASLVEPAGRTPSLLAQAPKRKEPTPYIMAVASSIAFLPPLWFFGFLYYTDLASIWLVLACLTLYNDLNLPSSSSSVLTKALITFFSILAVLVRQTNIVWVAFCAGQGVLSQLSLGCATDSGLVAELVEVFRAVWGKGRGRFWKVVMQNAAPLVPMLVGCGWFIRWNGSIVLGDKSNHQAGLHLPQIGYFIAFACFFGIFPLLFALSTPSSTGQRQTLISTLTNSTNTCFKTVLTSMSSSPTNLIATAATLAAFYFAVDRYTTDHPFLLADNRHYTFYAWRLFRRSYSLPGLWFRVEPRYAMVPVYTVGLFGWTKTVSRRGALFGVLFWLATAATLMPTPLVEVRYYLLPFIILRIYSQPQGLVEECMAGKKRKEGEEGKEGKERWTFMLLEVALYTAVNVITVALFIGKSFDWPPDAVDQSRGEGTRMRFIW</sequence>
<feature type="transmembrane region" description="Helical" evidence="16">
    <location>
        <begin position="102"/>
        <end position="123"/>
    </location>
</feature>
<keyword evidence="9" id="KW-0256">Endoplasmic reticulum</keyword>
<keyword evidence="11 16" id="KW-0472">Membrane</keyword>
<dbReference type="EC" id="2.4.1.256" evidence="4"/>
<evidence type="ECO:0000313" key="19">
    <source>
        <dbReference type="Proteomes" id="UP000324022"/>
    </source>
</evidence>
<dbReference type="Pfam" id="PF04922">
    <property type="entry name" value="DIE2_ALG10"/>
    <property type="match status" value="2"/>
</dbReference>
<evidence type="ECO:0000256" key="15">
    <source>
        <dbReference type="SAM" id="MobiDB-lite"/>
    </source>
</evidence>
<feature type="transmembrane region" description="Helical" evidence="16">
    <location>
        <begin position="513"/>
        <end position="533"/>
    </location>
</feature>
<evidence type="ECO:0000256" key="12">
    <source>
        <dbReference type="ARBA" id="ARBA00032069"/>
    </source>
</evidence>
<keyword evidence="6" id="KW-0328">Glycosyltransferase</keyword>
<evidence type="ECO:0000256" key="11">
    <source>
        <dbReference type="ARBA" id="ARBA00023136"/>
    </source>
</evidence>
<feature type="transmembrane region" description="Helical" evidence="16">
    <location>
        <begin position="341"/>
        <end position="359"/>
    </location>
</feature>
<organism evidence="18 19">
    <name type="scientific">Ustilago trichophora</name>
    <dbReference type="NCBI Taxonomy" id="86804"/>
    <lineage>
        <taxon>Eukaryota</taxon>
        <taxon>Fungi</taxon>
        <taxon>Dikarya</taxon>
        <taxon>Basidiomycota</taxon>
        <taxon>Ustilaginomycotina</taxon>
        <taxon>Ustilaginomycetes</taxon>
        <taxon>Ustilaginales</taxon>
        <taxon>Ustilaginaceae</taxon>
        <taxon>Ustilago</taxon>
    </lineage>
</organism>
<feature type="signal peptide" evidence="17">
    <location>
        <begin position="1"/>
        <end position="31"/>
    </location>
</feature>
<dbReference type="EMBL" id="OOIN01000037">
    <property type="protein sequence ID" value="SPO31278.1"/>
    <property type="molecule type" value="Genomic_DNA"/>
</dbReference>
<dbReference type="AlphaFoldDB" id="A0A5C3EL68"/>
<feature type="transmembrane region" description="Helical" evidence="16">
    <location>
        <begin position="219"/>
        <end position="239"/>
    </location>
</feature>
<evidence type="ECO:0000313" key="18">
    <source>
        <dbReference type="EMBL" id="SPO31278.1"/>
    </source>
</evidence>
<dbReference type="GO" id="GO:0106073">
    <property type="term" value="F:dolichyl pyrophosphate Glc2Man9GlcNAc2 alpha-1,2-glucosyltransferase activity"/>
    <property type="evidence" value="ECO:0007669"/>
    <property type="project" value="UniProtKB-EC"/>
</dbReference>
<comment type="similarity">
    <text evidence="3">Belongs to the ALG10 glucosyltransferase family.</text>
</comment>
<gene>
    <name evidence="18" type="ORF">UTRI_05911_B</name>
</gene>
<evidence type="ECO:0000256" key="17">
    <source>
        <dbReference type="SAM" id="SignalP"/>
    </source>
</evidence>
<feature type="transmembrane region" description="Helical" evidence="16">
    <location>
        <begin position="578"/>
        <end position="600"/>
    </location>
</feature>
<evidence type="ECO:0000256" key="16">
    <source>
        <dbReference type="SAM" id="Phobius"/>
    </source>
</evidence>
<keyword evidence="17" id="KW-0732">Signal</keyword>
<evidence type="ECO:0000256" key="2">
    <source>
        <dbReference type="ARBA" id="ARBA00004922"/>
    </source>
</evidence>
<comment type="subcellular location">
    <subcellularLocation>
        <location evidence="1">Endoplasmic reticulum membrane</location>
        <topology evidence="1">Multi-pass membrane protein</topology>
    </subcellularLocation>
</comment>
<evidence type="ECO:0000256" key="7">
    <source>
        <dbReference type="ARBA" id="ARBA00022679"/>
    </source>
</evidence>
<evidence type="ECO:0000256" key="14">
    <source>
        <dbReference type="ARBA" id="ARBA00048064"/>
    </source>
</evidence>